<evidence type="ECO:0000313" key="2">
    <source>
        <dbReference type="EMBL" id="KAH7166007.1"/>
    </source>
</evidence>
<evidence type="ECO:0008006" key="4">
    <source>
        <dbReference type="Google" id="ProtNLM"/>
    </source>
</evidence>
<evidence type="ECO:0000313" key="3">
    <source>
        <dbReference type="Proteomes" id="UP000738349"/>
    </source>
</evidence>
<dbReference type="AlphaFoldDB" id="A0A9P9FMR1"/>
<keyword evidence="1" id="KW-0732">Signal</keyword>
<feature type="signal peptide" evidence="1">
    <location>
        <begin position="1"/>
        <end position="22"/>
    </location>
</feature>
<sequence>MLGCKKNVLSVALGLFVHLGFCHRVRFCNYEKPLMHRYWSLGSRYDMDKKRALLFAQLNIAIRTPFSDECTSP</sequence>
<protein>
    <recommendedName>
        <fullName evidence="4">Secreted protein</fullName>
    </recommendedName>
</protein>
<accession>A0A9P9FMR1</accession>
<proteinExistence type="predicted"/>
<reference evidence="2" key="1">
    <citation type="journal article" date="2021" name="Nat. Commun.">
        <title>Genetic determinants of endophytism in the Arabidopsis root mycobiome.</title>
        <authorList>
            <person name="Mesny F."/>
            <person name="Miyauchi S."/>
            <person name="Thiergart T."/>
            <person name="Pickel B."/>
            <person name="Atanasova L."/>
            <person name="Karlsson M."/>
            <person name="Huettel B."/>
            <person name="Barry K.W."/>
            <person name="Haridas S."/>
            <person name="Chen C."/>
            <person name="Bauer D."/>
            <person name="Andreopoulos W."/>
            <person name="Pangilinan J."/>
            <person name="LaButti K."/>
            <person name="Riley R."/>
            <person name="Lipzen A."/>
            <person name="Clum A."/>
            <person name="Drula E."/>
            <person name="Henrissat B."/>
            <person name="Kohler A."/>
            <person name="Grigoriev I.V."/>
            <person name="Martin F.M."/>
            <person name="Hacquard S."/>
        </authorList>
    </citation>
    <scope>NUCLEOTIDE SEQUENCE</scope>
    <source>
        <strain evidence="2">MPI-CAGE-AT-0147</strain>
    </source>
</reference>
<organism evidence="2 3">
    <name type="scientific">Dactylonectria macrodidyma</name>
    <dbReference type="NCBI Taxonomy" id="307937"/>
    <lineage>
        <taxon>Eukaryota</taxon>
        <taxon>Fungi</taxon>
        <taxon>Dikarya</taxon>
        <taxon>Ascomycota</taxon>
        <taxon>Pezizomycotina</taxon>
        <taxon>Sordariomycetes</taxon>
        <taxon>Hypocreomycetidae</taxon>
        <taxon>Hypocreales</taxon>
        <taxon>Nectriaceae</taxon>
        <taxon>Dactylonectria</taxon>
    </lineage>
</organism>
<evidence type="ECO:0000256" key="1">
    <source>
        <dbReference type="SAM" id="SignalP"/>
    </source>
</evidence>
<keyword evidence="3" id="KW-1185">Reference proteome</keyword>
<feature type="chain" id="PRO_5040318980" description="Secreted protein" evidence="1">
    <location>
        <begin position="23"/>
        <end position="73"/>
    </location>
</feature>
<gene>
    <name evidence="2" type="ORF">EDB81DRAFT_270041</name>
</gene>
<dbReference type="EMBL" id="JAGMUV010000003">
    <property type="protein sequence ID" value="KAH7166007.1"/>
    <property type="molecule type" value="Genomic_DNA"/>
</dbReference>
<comment type="caution">
    <text evidence="2">The sequence shown here is derived from an EMBL/GenBank/DDBJ whole genome shotgun (WGS) entry which is preliminary data.</text>
</comment>
<name>A0A9P9FMR1_9HYPO</name>
<dbReference type="Proteomes" id="UP000738349">
    <property type="component" value="Unassembled WGS sequence"/>
</dbReference>